<keyword evidence="3" id="KW-1185">Reference proteome</keyword>
<proteinExistence type="predicted"/>
<reference evidence="3" key="1">
    <citation type="submission" date="2007-10" db="EMBL/GenBank/DDBJ databases">
        <title>Complete sequence of chromosome of Desulforudis audaxviator MP104C.</title>
        <authorList>
            <person name="Copeland A."/>
            <person name="Lucas S."/>
            <person name="Lapidus A."/>
            <person name="Barry K."/>
            <person name="Glavina del Rio T."/>
            <person name="Dalin E."/>
            <person name="Tice H."/>
            <person name="Bruce D."/>
            <person name="Pitluck S."/>
            <person name="Lowry S.R."/>
            <person name="Larimer F."/>
            <person name="Land M.L."/>
            <person name="Hauser L."/>
            <person name="Kyrpides N."/>
            <person name="Ivanova N.N."/>
            <person name="Richardson P."/>
        </authorList>
    </citation>
    <scope>NUCLEOTIDE SEQUENCE [LARGE SCALE GENOMIC DNA]</scope>
    <source>
        <strain evidence="3">MP104C</strain>
    </source>
</reference>
<evidence type="ECO:0008006" key="4">
    <source>
        <dbReference type="Google" id="ProtNLM"/>
    </source>
</evidence>
<dbReference type="EMBL" id="CP000860">
    <property type="protein sequence ID" value="ACA60526.1"/>
    <property type="molecule type" value="Genomic_DNA"/>
</dbReference>
<sequence>MNYCFKVLLIVLSLTAFLLSGALRGGLPAAAVPGLERLSPTELQALERELAAELLALNLQMMGLQEDRARAEDRLAELAESRAVEEHNLAAARARLTEAQGRLGQWLRHLYEEGRLPMFALLLQAESTADFLWRLEFISLLIEREGVLVNEVRTQSAAIEERLHQLAFLETETKTARSRISDRLIELQRVQNRRSTLLAGIRGRSNELADRLSGLERQWQESLAPLSSLLGQLNIILARDVQPDRIYFQGRNMLIEVSSRTVNRALANAAEGTGAGLRIDIDRDGITATSLDPQGRPGFRVFGRLVPISGGEAVVFRAETVRIDDLEIDASALAFMAGDQGAFTMGDRFRFMTLTDITYEKDRMRFTLRRN</sequence>
<keyword evidence="1" id="KW-0175">Coiled coil</keyword>
<dbReference type="Proteomes" id="UP000008544">
    <property type="component" value="Chromosome"/>
</dbReference>
<dbReference type="KEGG" id="dau:Daud_2036"/>
<evidence type="ECO:0000313" key="2">
    <source>
        <dbReference type="EMBL" id="ACA60526.1"/>
    </source>
</evidence>
<dbReference type="OrthoDB" id="1785449at2"/>
<dbReference type="RefSeq" id="WP_012303101.1">
    <property type="nucleotide sequence ID" value="NC_010424.1"/>
</dbReference>
<feature type="coiled-coil region" evidence="1">
    <location>
        <begin position="54"/>
        <end position="95"/>
    </location>
</feature>
<gene>
    <name evidence="2" type="ordered locus">Daud_2036</name>
</gene>
<dbReference type="HOGENOM" id="CLU_745412_0_0_9"/>
<dbReference type="STRING" id="477974.Daud_2036"/>
<dbReference type="eggNOG" id="COG3883">
    <property type="taxonomic scope" value="Bacteria"/>
</dbReference>
<accession>B1I678</accession>
<protein>
    <recommendedName>
        <fullName evidence="4">Peptidase M23B</fullName>
    </recommendedName>
</protein>
<evidence type="ECO:0000256" key="1">
    <source>
        <dbReference type="SAM" id="Coils"/>
    </source>
</evidence>
<evidence type="ECO:0000313" key="3">
    <source>
        <dbReference type="Proteomes" id="UP000008544"/>
    </source>
</evidence>
<organism evidence="2 3">
    <name type="scientific">Desulforudis audaxviator (strain MP104C)</name>
    <dbReference type="NCBI Taxonomy" id="477974"/>
    <lineage>
        <taxon>Bacteria</taxon>
        <taxon>Bacillati</taxon>
        <taxon>Bacillota</taxon>
        <taxon>Clostridia</taxon>
        <taxon>Thermoanaerobacterales</taxon>
        <taxon>Candidatus Desulforudaceae</taxon>
        <taxon>Candidatus Desulforudis</taxon>
    </lineage>
</organism>
<dbReference type="AlphaFoldDB" id="B1I678"/>
<dbReference type="Gene3D" id="6.10.250.3150">
    <property type="match status" value="1"/>
</dbReference>
<reference evidence="2 3" key="2">
    <citation type="journal article" date="2008" name="Science">
        <title>Environmental genomics reveals a single-species ecosystem deep within Earth.</title>
        <authorList>
            <person name="Chivian D."/>
            <person name="Brodie E.L."/>
            <person name="Alm E.J."/>
            <person name="Culley D.E."/>
            <person name="Dehal P.S."/>
            <person name="Desantis T.Z."/>
            <person name="Gihring T.M."/>
            <person name="Lapidus A."/>
            <person name="Lin L.H."/>
            <person name="Lowry S.R."/>
            <person name="Moser D.P."/>
            <person name="Richardson P.M."/>
            <person name="Southam G."/>
            <person name="Wanger G."/>
            <person name="Pratt L.M."/>
            <person name="Andersen G.L."/>
            <person name="Hazen T.C."/>
            <person name="Brockman F.J."/>
            <person name="Arkin A.P."/>
            <person name="Onstott T.C."/>
        </authorList>
    </citation>
    <scope>NUCLEOTIDE SEQUENCE [LARGE SCALE GENOMIC DNA]</scope>
    <source>
        <strain evidence="2 3">MP104C</strain>
    </source>
</reference>
<name>B1I678_DESAP</name>